<dbReference type="AlphaFoldDB" id="A0A4U5MF09"/>
<evidence type="ECO:0000313" key="3">
    <source>
        <dbReference type="Proteomes" id="UP000298663"/>
    </source>
</evidence>
<name>A0A4U5MF09_STECR</name>
<accession>A0A4U5MF09</accession>
<gene>
    <name evidence="2" type="ORF">L596_023862</name>
</gene>
<dbReference type="Proteomes" id="UP000298663">
    <property type="component" value="Unassembled WGS sequence"/>
</dbReference>
<evidence type="ECO:0000256" key="1">
    <source>
        <dbReference type="SAM" id="MobiDB-lite"/>
    </source>
</evidence>
<feature type="compositionally biased region" description="Low complexity" evidence="1">
    <location>
        <begin position="37"/>
        <end position="53"/>
    </location>
</feature>
<reference evidence="2 3" key="2">
    <citation type="journal article" date="2019" name="G3 (Bethesda)">
        <title>Hybrid Assembly of the Genome of the Entomopathogenic Nematode Steinernema carpocapsae Identifies the X-Chromosome.</title>
        <authorList>
            <person name="Serra L."/>
            <person name="Macchietto M."/>
            <person name="Macias-Munoz A."/>
            <person name="McGill C.J."/>
            <person name="Rodriguez I.M."/>
            <person name="Rodriguez B."/>
            <person name="Murad R."/>
            <person name="Mortazavi A."/>
        </authorList>
    </citation>
    <scope>NUCLEOTIDE SEQUENCE [LARGE SCALE GENOMIC DNA]</scope>
    <source>
        <strain evidence="2 3">ALL</strain>
    </source>
</reference>
<feature type="region of interest" description="Disordered" evidence="1">
    <location>
        <begin position="22"/>
        <end position="64"/>
    </location>
</feature>
<evidence type="ECO:0000313" key="2">
    <source>
        <dbReference type="EMBL" id="TKR67764.1"/>
    </source>
</evidence>
<reference evidence="2 3" key="1">
    <citation type="journal article" date="2015" name="Genome Biol.">
        <title>Comparative genomics of Steinernema reveals deeply conserved gene regulatory networks.</title>
        <authorList>
            <person name="Dillman A.R."/>
            <person name="Macchietto M."/>
            <person name="Porter C.F."/>
            <person name="Rogers A."/>
            <person name="Williams B."/>
            <person name="Antoshechkin I."/>
            <person name="Lee M.M."/>
            <person name="Goodwin Z."/>
            <person name="Lu X."/>
            <person name="Lewis E.E."/>
            <person name="Goodrich-Blair H."/>
            <person name="Stock S.P."/>
            <person name="Adams B.J."/>
            <person name="Sternberg P.W."/>
            <person name="Mortazavi A."/>
        </authorList>
    </citation>
    <scope>NUCLEOTIDE SEQUENCE [LARGE SCALE GENOMIC DNA]</scope>
    <source>
        <strain evidence="2 3">ALL</strain>
    </source>
</reference>
<dbReference type="STRING" id="34508.A0A4U5MF09"/>
<sequence length="99" mass="10901">MVCAKPIVDKFAKKLGESYGRGKDFVVGSAKSKRTSTESSTSRGETAEGTSSERPLTTDEKKNAKIRKAEWKGDRDLVAKLNRGGRRRTELVCLGGRLR</sequence>
<comment type="caution">
    <text evidence="2">The sequence shown here is derived from an EMBL/GenBank/DDBJ whole genome shotgun (WGS) entry which is preliminary data.</text>
</comment>
<proteinExistence type="predicted"/>
<protein>
    <submittedName>
        <fullName evidence="2">Uncharacterized protein</fullName>
    </submittedName>
</protein>
<dbReference type="EMBL" id="AZBU02000008">
    <property type="protein sequence ID" value="TKR67764.1"/>
    <property type="molecule type" value="Genomic_DNA"/>
</dbReference>
<keyword evidence="3" id="KW-1185">Reference proteome</keyword>
<organism evidence="2 3">
    <name type="scientific">Steinernema carpocapsae</name>
    <name type="common">Entomopathogenic nematode</name>
    <dbReference type="NCBI Taxonomy" id="34508"/>
    <lineage>
        <taxon>Eukaryota</taxon>
        <taxon>Metazoa</taxon>
        <taxon>Ecdysozoa</taxon>
        <taxon>Nematoda</taxon>
        <taxon>Chromadorea</taxon>
        <taxon>Rhabditida</taxon>
        <taxon>Tylenchina</taxon>
        <taxon>Panagrolaimomorpha</taxon>
        <taxon>Strongyloidoidea</taxon>
        <taxon>Steinernematidae</taxon>
        <taxon>Steinernema</taxon>
    </lineage>
</organism>